<evidence type="ECO:0008006" key="4">
    <source>
        <dbReference type="Google" id="ProtNLM"/>
    </source>
</evidence>
<dbReference type="RefSeq" id="XP_043006772.1">
    <property type="nucleotide sequence ID" value="XM_043156957.1"/>
</dbReference>
<evidence type="ECO:0000256" key="1">
    <source>
        <dbReference type="SAM" id="SignalP"/>
    </source>
</evidence>
<dbReference type="Proteomes" id="UP001049176">
    <property type="component" value="Chromosome 7"/>
</dbReference>
<evidence type="ECO:0000313" key="2">
    <source>
        <dbReference type="EMBL" id="KAG7090302.1"/>
    </source>
</evidence>
<name>A0A9P7UQ33_9AGAR</name>
<feature type="chain" id="PRO_5040131746" description="Protein-S-isoprenylcysteine O-methyltransferase" evidence="1">
    <location>
        <begin position="22"/>
        <end position="260"/>
    </location>
</feature>
<dbReference type="KEGG" id="more:E1B28_011900"/>
<comment type="caution">
    <text evidence="2">The sequence shown here is derived from an EMBL/GenBank/DDBJ whole genome shotgun (WGS) entry which is preliminary data.</text>
</comment>
<gene>
    <name evidence="2" type="ORF">E1B28_011900</name>
</gene>
<keyword evidence="1" id="KW-0732">Signal</keyword>
<dbReference type="AlphaFoldDB" id="A0A9P7UQ33"/>
<organism evidence="2 3">
    <name type="scientific">Marasmius oreades</name>
    <name type="common">fairy-ring Marasmius</name>
    <dbReference type="NCBI Taxonomy" id="181124"/>
    <lineage>
        <taxon>Eukaryota</taxon>
        <taxon>Fungi</taxon>
        <taxon>Dikarya</taxon>
        <taxon>Basidiomycota</taxon>
        <taxon>Agaricomycotina</taxon>
        <taxon>Agaricomycetes</taxon>
        <taxon>Agaricomycetidae</taxon>
        <taxon>Agaricales</taxon>
        <taxon>Marasmiineae</taxon>
        <taxon>Marasmiaceae</taxon>
        <taxon>Marasmius</taxon>
    </lineage>
</organism>
<dbReference type="Gene3D" id="1.20.120.1630">
    <property type="match status" value="1"/>
</dbReference>
<reference evidence="2" key="1">
    <citation type="journal article" date="2021" name="Genome Biol. Evol.">
        <title>The assembled and annotated genome of the fairy-ring fungus Marasmius oreades.</title>
        <authorList>
            <person name="Hiltunen M."/>
            <person name="Ament-Velasquez S.L."/>
            <person name="Johannesson H."/>
        </authorList>
    </citation>
    <scope>NUCLEOTIDE SEQUENCE</scope>
    <source>
        <strain evidence="2">03SP1</strain>
    </source>
</reference>
<dbReference type="GeneID" id="66080975"/>
<protein>
    <recommendedName>
        <fullName evidence="4">Protein-S-isoprenylcysteine O-methyltransferase</fullName>
    </recommendedName>
</protein>
<sequence>MIPLALKVTLVLFSAIVFRGAHKPPNSILHGPRPPKNATPAEKRDWIFNHYGPPLSSFQRKVCYIITIFESIFLLRTQYPVFNQLLPVKFDGKTSSYSSSDARFFALAFGIASDLLRISCQRRLGSSFTWHIAGLRHGTEDDSDETAGPRAEEKQTKQKLITTGPYSIVRHPSYTAFWMSLIGITTYHLLPGSFVRESGIVSETTVGKVVLGVWIISCIWISTFLALRIDTEDETLRTTFGKEWEMWRKQVPWRTIPGVW</sequence>
<dbReference type="EMBL" id="CM032187">
    <property type="protein sequence ID" value="KAG7090302.1"/>
    <property type="molecule type" value="Genomic_DNA"/>
</dbReference>
<dbReference type="OrthoDB" id="422086at2759"/>
<keyword evidence="3" id="KW-1185">Reference proteome</keyword>
<proteinExistence type="predicted"/>
<accession>A0A9P7UQ33</accession>
<feature type="signal peptide" evidence="1">
    <location>
        <begin position="1"/>
        <end position="21"/>
    </location>
</feature>
<evidence type="ECO:0000313" key="3">
    <source>
        <dbReference type="Proteomes" id="UP001049176"/>
    </source>
</evidence>